<dbReference type="AlphaFoldDB" id="A0A482VFU2"/>
<name>A0A482VFU2_ASBVE</name>
<evidence type="ECO:0000256" key="5">
    <source>
        <dbReference type="ARBA" id="ARBA00022989"/>
    </source>
</evidence>
<keyword evidence="7" id="KW-0325">Glycoprotein</keyword>
<reference evidence="9 10" key="1">
    <citation type="submission" date="2017-03" db="EMBL/GenBank/DDBJ databases">
        <title>Genome of the blue death feigning beetle - Asbolus verrucosus.</title>
        <authorList>
            <person name="Rider S.D."/>
        </authorList>
    </citation>
    <scope>NUCLEOTIDE SEQUENCE [LARGE SCALE GENOMIC DNA]</scope>
    <source>
        <strain evidence="9">Butters</strain>
        <tissue evidence="9">Head and leg muscle</tissue>
    </source>
</reference>
<accession>A0A482VFU2</accession>
<keyword evidence="2" id="KW-0336">GPI-anchor</keyword>
<dbReference type="PANTHER" id="PTHR33562:SF29">
    <property type="entry name" value="PROTEIN SLEEPLESS"/>
    <property type="match status" value="1"/>
</dbReference>
<evidence type="ECO:0000313" key="10">
    <source>
        <dbReference type="Proteomes" id="UP000292052"/>
    </source>
</evidence>
<gene>
    <name evidence="9" type="ORF">BDFB_000090</name>
</gene>
<keyword evidence="5" id="KW-1133">Transmembrane helix</keyword>
<evidence type="ECO:0000256" key="1">
    <source>
        <dbReference type="ARBA" id="ARBA00004589"/>
    </source>
</evidence>
<keyword evidence="3" id="KW-0812">Transmembrane</keyword>
<dbReference type="InterPro" id="IPR050975">
    <property type="entry name" value="Sleep_regulator"/>
</dbReference>
<dbReference type="Pfam" id="PF17064">
    <property type="entry name" value="QVR"/>
    <property type="match status" value="1"/>
</dbReference>
<evidence type="ECO:0000256" key="4">
    <source>
        <dbReference type="ARBA" id="ARBA00022729"/>
    </source>
</evidence>
<dbReference type="GO" id="GO:0030431">
    <property type="term" value="P:sleep"/>
    <property type="evidence" value="ECO:0007669"/>
    <property type="project" value="InterPro"/>
</dbReference>
<dbReference type="PANTHER" id="PTHR33562">
    <property type="entry name" value="ATILLA, ISOFORM B-RELATED-RELATED"/>
    <property type="match status" value="1"/>
</dbReference>
<evidence type="ECO:0000256" key="6">
    <source>
        <dbReference type="ARBA" id="ARBA00023136"/>
    </source>
</evidence>
<dbReference type="Proteomes" id="UP000292052">
    <property type="component" value="Unassembled WGS sequence"/>
</dbReference>
<dbReference type="GO" id="GO:0032222">
    <property type="term" value="P:regulation of synaptic transmission, cholinergic"/>
    <property type="evidence" value="ECO:0007669"/>
    <property type="project" value="InterPro"/>
</dbReference>
<dbReference type="OrthoDB" id="6582325at2759"/>
<dbReference type="EMBL" id="QDEB01103357">
    <property type="protein sequence ID" value="RZC27656.1"/>
    <property type="molecule type" value="Genomic_DNA"/>
</dbReference>
<protein>
    <submittedName>
        <fullName evidence="9">Uncharacterized protein</fullName>
    </submittedName>
</protein>
<dbReference type="GO" id="GO:0098552">
    <property type="term" value="C:side of membrane"/>
    <property type="evidence" value="ECO:0007669"/>
    <property type="project" value="UniProtKB-KW"/>
</dbReference>
<organism evidence="9 10">
    <name type="scientific">Asbolus verrucosus</name>
    <name type="common">Desert ironclad beetle</name>
    <dbReference type="NCBI Taxonomy" id="1661398"/>
    <lineage>
        <taxon>Eukaryota</taxon>
        <taxon>Metazoa</taxon>
        <taxon>Ecdysozoa</taxon>
        <taxon>Arthropoda</taxon>
        <taxon>Hexapoda</taxon>
        <taxon>Insecta</taxon>
        <taxon>Pterygota</taxon>
        <taxon>Neoptera</taxon>
        <taxon>Endopterygota</taxon>
        <taxon>Coleoptera</taxon>
        <taxon>Polyphaga</taxon>
        <taxon>Cucujiformia</taxon>
        <taxon>Tenebrionidae</taxon>
        <taxon>Pimeliinae</taxon>
        <taxon>Asbolus</taxon>
    </lineage>
</organism>
<keyword evidence="8" id="KW-0449">Lipoprotein</keyword>
<evidence type="ECO:0000256" key="8">
    <source>
        <dbReference type="ARBA" id="ARBA00023288"/>
    </source>
</evidence>
<evidence type="ECO:0000256" key="3">
    <source>
        <dbReference type="ARBA" id="ARBA00022692"/>
    </source>
</evidence>
<evidence type="ECO:0000256" key="7">
    <source>
        <dbReference type="ARBA" id="ARBA00023180"/>
    </source>
</evidence>
<keyword evidence="10" id="KW-1185">Reference proteome</keyword>
<keyword evidence="4" id="KW-0732">Signal</keyword>
<proteinExistence type="predicted"/>
<sequence>MSSLHPSPAPQRRDAWWRFGADIKKSSAGYCIQCYSCVSKDHDACFKFDKSKIALRKCDMTELKNTKRYAETIGSSISTLFEVDIGSQEPQVPMNCLKQVTKVGGKEVVLRGCQLAATDKLDICVKMKKVAHDTIHTSYCSLCNSDGCNVASSLQPPFFALTFVVVFRLLTYC</sequence>
<keyword evidence="6" id="KW-0472">Membrane</keyword>
<comment type="subcellular location">
    <subcellularLocation>
        <location evidence="1">Membrane</location>
        <topology evidence="1">Lipid-anchor</topology>
        <topology evidence="1">GPI-anchor</topology>
    </subcellularLocation>
</comment>
<evidence type="ECO:0000313" key="9">
    <source>
        <dbReference type="EMBL" id="RZC27656.1"/>
    </source>
</evidence>
<dbReference type="InterPro" id="IPR031424">
    <property type="entry name" value="QVR-like"/>
</dbReference>
<comment type="caution">
    <text evidence="9">The sequence shown here is derived from an EMBL/GenBank/DDBJ whole genome shotgun (WGS) entry which is preliminary data.</text>
</comment>
<evidence type="ECO:0000256" key="2">
    <source>
        <dbReference type="ARBA" id="ARBA00022622"/>
    </source>
</evidence>